<organism evidence="3 4">
    <name type="scientific">Dictyostelium purpureum</name>
    <name type="common">Slime mold</name>
    <dbReference type="NCBI Taxonomy" id="5786"/>
    <lineage>
        <taxon>Eukaryota</taxon>
        <taxon>Amoebozoa</taxon>
        <taxon>Evosea</taxon>
        <taxon>Eumycetozoa</taxon>
        <taxon>Dictyostelia</taxon>
        <taxon>Dictyosteliales</taxon>
        <taxon>Dictyosteliaceae</taxon>
        <taxon>Dictyostelium</taxon>
    </lineage>
</organism>
<keyword evidence="2" id="KW-1133">Transmembrane helix</keyword>
<feature type="transmembrane region" description="Helical" evidence="2">
    <location>
        <begin position="90"/>
        <end position="117"/>
    </location>
</feature>
<dbReference type="eggNOG" id="ENOG502RHZD">
    <property type="taxonomic scope" value="Eukaryota"/>
</dbReference>
<dbReference type="InParanoid" id="F0ZVK4"/>
<dbReference type="FunCoup" id="F0ZVK4">
    <property type="interactions" value="398"/>
</dbReference>
<evidence type="ECO:0000313" key="4">
    <source>
        <dbReference type="Proteomes" id="UP000001064"/>
    </source>
</evidence>
<keyword evidence="2" id="KW-0812">Transmembrane</keyword>
<dbReference type="RefSeq" id="XP_003291444.1">
    <property type="nucleotide sequence ID" value="XM_003291396.1"/>
</dbReference>
<feature type="compositionally biased region" description="Low complexity" evidence="1">
    <location>
        <begin position="7"/>
        <end position="16"/>
    </location>
</feature>
<accession>F0ZVK4</accession>
<dbReference type="AlphaFoldDB" id="F0ZVK4"/>
<name>F0ZVK4_DICPU</name>
<dbReference type="GeneID" id="10507624"/>
<evidence type="ECO:0000256" key="1">
    <source>
        <dbReference type="SAM" id="MobiDB-lite"/>
    </source>
</evidence>
<feature type="transmembrane region" description="Helical" evidence="2">
    <location>
        <begin position="156"/>
        <end position="174"/>
    </location>
</feature>
<reference evidence="4" key="1">
    <citation type="journal article" date="2011" name="Genome Biol.">
        <title>Comparative genomics of the social amoebae Dictyostelium discoideum and Dictyostelium purpureum.</title>
        <authorList>
            <consortium name="US DOE Joint Genome Institute (JGI-PGF)"/>
            <person name="Sucgang R."/>
            <person name="Kuo A."/>
            <person name="Tian X."/>
            <person name="Salerno W."/>
            <person name="Parikh A."/>
            <person name="Feasley C.L."/>
            <person name="Dalin E."/>
            <person name="Tu H."/>
            <person name="Huang E."/>
            <person name="Barry K."/>
            <person name="Lindquist E."/>
            <person name="Shapiro H."/>
            <person name="Bruce D."/>
            <person name="Schmutz J."/>
            <person name="Salamov A."/>
            <person name="Fey P."/>
            <person name="Gaudet P."/>
            <person name="Anjard C."/>
            <person name="Babu M.M."/>
            <person name="Basu S."/>
            <person name="Bushmanova Y."/>
            <person name="van der Wel H."/>
            <person name="Katoh-Kurasawa M."/>
            <person name="Dinh C."/>
            <person name="Coutinho P.M."/>
            <person name="Saito T."/>
            <person name="Elias M."/>
            <person name="Schaap P."/>
            <person name="Kay R.R."/>
            <person name="Henrissat B."/>
            <person name="Eichinger L."/>
            <person name="Rivero F."/>
            <person name="Putnam N.H."/>
            <person name="West C.M."/>
            <person name="Loomis W.F."/>
            <person name="Chisholm R.L."/>
            <person name="Shaulsky G."/>
            <person name="Strassmann J.E."/>
            <person name="Queller D.C."/>
            <person name="Kuspa A."/>
            <person name="Grigoriev I.V."/>
        </authorList>
    </citation>
    <scope>NUCLEOTIDE SEQUENCE [LARGE SCALE GENOMIC DNA]</scope>
    <source>
        <strain evidence="4">QSDP1</strain>
    </source>
</reference>
<dbReference type="KEGG" id="dpp:DICPUDRAFT_99017"/>
<keyword evidence="2" id="KW-0472">Membrane</keyword>
<feature type="transmembrane region" description="Helical" evidence="2">
    <location>
        <begin position="124"/>
        <end position="150"/>
    </location>
</feature>
<proteinExistence type="predicted"/>
<dbReference type="VEuPathDB" id="AmoebaDB:DICPUDRAFT_99017"/>
<dbReference type="OMA" id="ECTCEST"/>
<protein>
    <recommendedName>
        <fullName evidence="5">Transmembrane protein</fullName>
    </recommendedName>
</protein>
<keyword evidence="4" id="KW-1185">Reference proteome</keyword>
<dbReference type="Proteomes" id="UP000001064">
    <property type="component" value="Unassembled WGS sequence"/>
</dbReference>
<evidence type="ECO:0000313" key="3">
    <source>
        <dbReference type="EMBL" id="EGC32026.1"/>
    </source>
</evidence>
<evidence type="ECO:0008006" key="5">
    <source>
        <dbReference type="Google" id="ProtNLM"/>
    </source>
</evidence>
<evidence type="ECO:0000256" key="2">
    <source>
        <dbReference type="SAM" id="Phobius"/>
    </source>
</evidence>
<dbReference type="EMBL" id="GL871216">
    <property type="protein sequence ID" value="EGC32026.1"/>
    <property type="molecule type" value="Genomic_DNA"/>
</dbReference>
<sequence length="255" mass="29125">MGASDNQYTPVQTQEPQPQPQQPYNPNVYVYPQQQQQNYSQYPGNQQPSINVEPVLVIDTSLTDSNLNCCEHCQLKECARVQQYSICSPFLYQIVFLFFSPYPYFYLFVAPIIGLIAAYTKKRWVVIIHFITTFLYYSLTLTMLILSITSLATQSTIFYILFSILLFIIFAISLKSYARYIKTLGLLNIHTECTCSLSGISVSSPEQSSSQPIDQQTVVIPQPTIIAQPTFQPQVVYDNNQNSYYLIPIQNSNQN</sequence>
<gene>
    <name evidence="3" type="ORF">DICPUDRAFT_99017</name>
</gene>
<feature type="region of interest" description="Disordered" evidence="1">
    <location>
        <begin position="1"/>
        <end position="27"/>
    </location>
</feature>